<feature type="repeat" description="ANK" evidence="3">
    <location>
        <begin position="11"/>
        <end position="43"/>
    </location>
</feature>
<dbReference type="PROSITE" id="PS50088">
    <property type="entry name" value="ANK_REPEAT"/>
    <property type="match status" value="5"/>
</dbReference>
<proteinExistence type="predicted"/>
<keyword evidence="5" id="KW-0675">Receptor</keyword>
<dbReference type="SMART" id="SM00248">
    <property type="entry name" value="ANK"/>
    <property type="match status" value="13"/>
</dbReference>
<dbReference type="GO" id="GO:1904108">
    <property type="term" value="P:protein localization to ciliary inversin compartment"/>
    <property type="evidence" value="ECO:0007669"/>
    <property type="project" value="TreeGrafter"/>
</dbReference>
<dbReference type="InterPro" id="IPR002110">
    <property type="entry name" value="Ankyrin_rpt"/>
</dbReference>
<name>A0A3Q0J3K6_DIACI</name>
<protein>
    <submittedName>
        <fullName evidence="5">Transient receptor potential cation channel subfamily A member 1</fullName>
    </submittedName>
</protein>
<feature type="repeat" description="ANK" evidence="3">
    <location>
        <begin position="154"/>
        <end position="186"/>
    </location>
</feature>
<accession>A0A3Q0J3K6</accession>
<dbReference type="PROSITE" id="PS50297">
    <property type="entry name" value="ANK_REP_REGION"/>
    <property type="match status" value="5"/>
</dbReference>
<feature type="repeat" description="ANK" evidence="3">
    <location>
        <begin position="372"/>
        <end position="404"/>
    </location>
</feature>
<dbReference type="GeneID" id="103514236"/>
<dbReference type="STRING" id="121845.A0A3Q0J3K6"/>
<organism evidence="4 5">
    <name type="scientific">Diaphorina citri</name>
    <name type="common">Asian citrus psyllid</name>
    <dbReference type="NCBI Taxonomy" id="121845"/>
    <lineage>
        <taxon>Eukaryota</taxon>
        <taxon>Metazoa</taxon>
        <taxon>Ecdysozoa</taxon>
        <taxon>Arthropoda</taxon>
        <taxon>Hexapoda</taxon>
        <taxon>Insecta</taxon>
        <taxon>Pterygota</taxon>
        <taxon>Neoptera</taxon>
        <taxon>Paraneoptera</taxon>
        <taxon>Hemiptera</taxon>
        <taxon>Sternorrhyncha</taxon>
        <taxon>Psylloidea</taxon>
        <taxon>Psyllidae</taxon>
        <taxon>Diaphorininae</taxon>
        <taxon>Diaphorina</taxon>
    </lineage>
</organism>
<feature type="repeat" description="ANK" evidence="3">
    <location>
        <begin position="225"/>
        <end position="257"/>
    </location>
</feature>
<gene>
    <name evidence="5" type="primary">LOC103514236</name>
</gene>
<dbReference type="Proteomes" id="UP000079169">
    <property type="component" value="Unplaced"/>
</dbReference>
<evidence type="ECO:0000256" key="3">
    <source>
        <dbReference type="PROSITE-ProRule" id="PRU00023"/>
    </source>
</evidence>
<evidence type="ECO:0000256" key="2">
    <source>
        <dbReference type="ARBA" id="ARBA00023043"/>
    </source>
</evidence>
<dbReference type="Pfam" id="PF12796">
    <property type="entry name" value="Ank_2"/>
    <property type="match status" value="5"/>
</dbReference>
<evidence type="ECO:0000256" key="1">
    <source>
        <dbReference type="ARBA" id="ARBA00022737"/>
    </source>
</evidence>
<evidence type="ECO:0000313" key="4">
    <source>
        <dbReference type="Proteomes" id="UP000079169"/>
    </source>
</evidence>
<evidence type="ECO:0000313" key="5">
    <source>
        <dbReference type="RefSeq" id="XP_026683069.1"/>
    </source>
</evidence>
<keyword evidence="1" id="KW-0677">Repeat</keyword>
<keyword evidence="4" id="KW-1185">Reference proteome</keyword>
<reference evidence="5" key="1">
    <citation type="submission" date="2025-08" db="UniProtKB">
        <authorList>
            <consortium name="RefSeq"/>
        </authorList>
    </citation>
    <scope>IDENTIFICATION</scope>
</reference>
<dbReference type="CTD" id="8989"/>
<dbReference type="InterPro" id="IPR036770">
    <property type="entry name" value="Ankyrin_rpt-contain_sf"/>
</dbReference>
<keyword evidence="2 3" id="KW-0040">ANK repeat</keyword>
<dbReference type="SUPFAM" id="SSF48403">
    <property type="entry name" value="Ankyrin repeat"/>
    <property type="match status" value="2"/>
</dbReference>
<dbReference type="AlphaFoldDB" id="A0A3Q0J3K6"/>
<dbReference type="PaxDb" id="121845-A0A3Q0J3K6"/>
<dbReference type="PANTHER" id="PTHR24178:SF9">
    <property type="entry name" value="ANK_REP_REGION DOMAIN-CONTAINING PROTEIN"/>
    <property type="match status" value="1"/>
</dbReference>
<feature type="repeat" description="ANK" evidence="3">
    <location>
        <begin position="336"/>
        <end position="358"/>
    </location>
</feature>
<dbReference type="KEGG" id="dci:103514236"/>
<dbReference type="PANTHER" id="PTHR24178">
    <property type="entry name" value="MOLTING PROTEIN MLT-4"/>
    <property type="match status" value="1"/>
</dbReference>
<dbReference type="Gene3D" id="1.25.40.20">
    <property type="entry name" value="Ankyrin repeat-containing domain"/>
    <property type="match status" value="3"/>
</dbReference>
<dbReference type="RefSeq" id="XP_026683069.1">
    <property type="nucleotide sequence ID" value="XM_026827268.1"/>
</dbReference>
<dbReference type="GO" id="GO:0005929">
    <property type="term" value="C:cilium"/>
    <property type="evidence" value="ECO:0007669"/>
    <property type="project" value="TreeGrafter"/>
</dbReference>
<dbReference type="Pfam" id="PF00023">
    <property type="entry name" value="Ank"/>
    <property type="match status" value="1"/>
</dbReference>
<sequence length="730" mass="81746">MSTDLNIQDINGNTPLHVAVDQDSYDAIKFLLESGVNTRILNNKKQAVLHLATELNKVPILLILLQYKDMIDILQGGEHGRTALHIAAIYDFDECARILVKDFGASLKRACSNGYYPIHDAAKNASSKTMEVFLQFGESIGCSREEMISLFAAEGNLPLHSAVHGGDFKAVELCLKSGAKISTQQFDLSTPVHLACSQGALDIVRLMFNLQPSEKLVCLNSTDAQKMTPLHCAAMFDRCDVVQYLIDEGADLNVLDKEKRSPLLLAASRGGWKTVLTLVRNKANILLKDINRRNILHLLVLNGGGHIKEFAEEVAAVFLGENLINLGACINLKNNSNESPLHLAARYGRYNTVKKLLSSERGSFIINESDGEGLTPLHIASKEGHLRVVQLLLNRGSLLHRDHNGRNPLHLAAMSGYTNTMVHLNSVHSHLLDQVDKDGNTALHLATMENKPKAICLLLSLNCKLLYNCMDLSAIDYAIYYKFPEAALAMVTHNTRGTEIMSLRSDKHPCVTLALVASMPRVFESVQDKSITKANCKKDSKSFYIKYNFSCLQCLRIYPEINEKTGDATAISKPIPLPALNVLLHTELERNLPKFLLEKVDKMEIYEYPNECKGKLGFLDLVIRKWFCNPFTEDAIDMVLESNGNDVFTDEIDKLKRKLNEIQIHLDHQFMFLRLIVHKMDIKTETDERDEGTSSNKELQFAPHLSKTFSPLVRHRFLTTKQTNKSKSSL</sequence>
<dbReference type="PRINTS" id="PR01415">
    <property type="entry name" value="ANKYRIN"/>
</dbReference>